<sequence>MPDHSDVPPPLPTSAPPALEDIRVRVQDQDLDQNLEKEPIYAVLDENGNELPKEEPLPEGSEAPIVVKSKSPPRPIFARLISAVRARFRSRRANYDLTAAASTDEEPSCGLWPRRRHQHHDSRSRHQHRLSAVVPRSCDAVVDPREDIPVRYRATDSL</sequence>
<feature type="region of interest" description="Disordered" evidence="1">
    <location>
        <begin position="46"/>
        <end position="69"/>
    </location>
</feature>
<name>A0A7E4ZQ07_PANRE</name>
<evidence type="ECO:0000313" key="3">
    <source>
        <dbReference type="WBParaSite" id="Pan_g10244.t1"/>
    </source>
</evidence>
<feature type="compositionally biased region" description="Basic residues" evidence="1">
    <location>
        <begin position="113"/>
        <end position="129"/>
    </location>
</feature>
<dbReference type="WBParaSite" id="Pan_g10244.t1">
    <property type="protein sequence ID" value="Pan_g10244.t1"/>
    <property type="gene ID" value="Pan_g10244"/>
</dbReference>
<reference evidence="2" key="1">
    <citation type="journal article" date="2013" name="Genetics">
        <title>The draft genome and transcriptome of Panagrellus redivivus are shaped by the harsh demands of a free-living lifestyle.</title>
        <authorList>
            <person name="Srinivasan J."/>
            <person name="Dillman A.R."/>
            <person name="Macchietto M.G."/>
            <person name="Heikkinen L."/>
            <person name="Lakso M."/>
            <person name="Fracchia K.M."/>
            <person name="Antoshechkin I."/>
            <person name="Mortazavi A."/>
            <person name="Wong G."/>
            <person name="Sternberg P.W."/>
        </authorList>
    </citation>
    <scope>NUCLEOTIDE SEQUENCE [LARGE SCALE GENOMIC DNA]</scope>
    <source>
        <strain evidence="2">MT8872</strain>
    </source>
</reference>
<evidence type="ECO:0000313" key="2">
    <source>
        <dbReference type="Proteomes" id="UP000492821"/>
    </source>
</evidence>
<accession>A0A7E4ZQ07</accession>
<reference evidence="3" key="2">
    <citation type="submission" date="2020-10" db="UniProtKB">
        <authorList>
            <consortium name="WormBaseParasite"/>
        </authorList>
    </citation>
    <scope>IDENTIFICATION</scope>
</reference>
<organism evidence="2 3">
    <name type="scientific">Panagrellus redivivus</name>
    <name type="common">Microworm</name>
    <dbReference type="NCBI Taxonomy" id="6233"/>
    <lineage>
        <taxon>Eukaryota</taxon>
        <taxon>Metazoa</taxon>
        <taxon>Ecdysozoa</taxon>
        <taxon>Nematoda</taxon>
        <taxon>Chromadorea</taxon>
        <taxon>Rhabditida</taxon>
        <taxon>Tylenchina</taxon>
        <taxon>Panagrolaimomorpha</taxon>
        <taxon>Panagrolaimoidea</taxon>
        <taxon>Panagrolaimidae</taxon>
        <taxon>Panagrellus</taxon>
    </lineage>
</organism>
<proteinExistence type="predicted"/>
<feature type="region of interest" description="Disordered" evidence="1">
    <location>
        <begin position="99"/>
        <end position="131"/>
    </location>
</feature>
<dbReference type="Proteomes" id="UP000492821">
    <property type="component" value="Unassembled WGS sequence"/>
</dbReference>
<keyword evidence="2" id="KW-1185">Reference proteome</keyword>
<evidence type="ECO:0000256" key="1">
    <source>
        <dbReference type="SAM" id="MobiDB-lite"/>
    </source>
</evidence>
<dbReference type="AlphaFoldDB" id="A0A7E4ZQ07"/>
<protein>
    <submittedName>
        <fullName evidence="3">Uncharacterized protein</fullName>
    </submittedName>
</protein>